<feature type="domain" description="DUF1023" evidence="1">
    <location>
        <begin position="352"/>
        <end position="519"/>
    </location>
</feature>
<name>A0A7W9QD21_9ACTN</name>
<comment type="caution">
    <text evidence="2">The sequence shown here is derived from an EMBL/GenBank/DDBJ whole genome shotgun (WGS) entry which is preliminary data.</text>
</comment>
<evidence type="ECO:0000313" key="3">
    <source>
        <dbReference type="Proteomes" id="UP000588098"/>
    </source>
</evidence>
<gene>
    <name evidence="2" type="ORF">FHS42_005069</name>
</gene>
<dbReference type="Proteomes" id="UP000588098">
    <property type="component" value="Unassembled WGS sequence"/>
</dbReference>
<dbReference type="Pfam" id="PF06259">
    <property type="entry name" value="Abhydrolase_8"/>
    <property type="match status" value="1"/>
</dbReference>
<dbReference type="AlphaFoldDB" id="A0A7W9QD21"/>
<proteinExistence type="predicted"/>
<sequence length="587" mass="63110">MVTFAQLTQLRPAEFGEAADGWHKLSSAASAAKDRVSDDIATQLQKLLIGEGVDAAVVRLRRLAQNFHYVQVESGLVRAALNGLGEELGAAQKKLLDVVAEAEAEKFTIKPDGSVHWVEADPTIPTTPQKSVQGERPVVVIGSDADPKRAKAQEYADRVGAALKEATEVDTRYAQALGRLHADNDLNVSDADWVDAQRDMGTVRTATGSLAEGSIPKDKSPKENAEWWKGLSGDDKADYAALYPASVGALDGIPSDVRDTANRVVLAEKRADYQTQLNAIPAEPWKYQPGSKGNPMATKTTEWVKWDREWAGKKAQLEASLKGMGDIRKRFERDIEPGDDRFPRAYLLGFSPEGRGRAVIANGNPDTADHTAVYVPGTNAGFGNLAHDIKRATTLWTVSDAVSDGGSVSTITWLGYDAPQGAKAAVSSDYANNGAPSLNRFVDGLNASHEAGSPGHLTVTGHSYGTTLIGSAARQGDLNADDIVTLGSPGVQVGRATDLDVPRGHVWNEEASGDPIPEAGRMKHGRTEYHFDTGVDYVTPSNERFGANPMRTDTSGHGSYWDRDSETLLNQARVVVGDYDNVSRRGR</sequence>
<dbReference type="EMBL" id="JACHJL010000014">
    <property type="protein sequence ID" value="MBB5937985.1"/>
    <property type="molecule type" value="Genomic_DNA"/>
</dbReference>
<protein>
    <recommendedName>
        <fullName evidence="1">DUF1023 domain-containing protein</fullName>
    </recommendedName>
</protein>
<accession>A0A7W9QD21</accession>
<evidence type="ECO:0000259" key="1">
    <source>
        <dbReference type="Pfam" id="PF06259"/>
    </source>
</evidence>
<dbReference type="SUPFAM" id="SSF53474">
    <property type="entry name" value="alpha/beta-Hydrolases"/>
    <property type="match status" value="1"/>
</dbReference>
<dbReference type="InterPro" id="IPR029058">
    <property type="entry name" value="AB_hydrolase_fold"/>
</dbReference>
<dbReference type="RefSeq" id="WP_184575408.1">
    <property type="nucleotide sequence ID" value="NZ_JACHJL010000014.1"/>
</dbReference>
<evidence type="ECO:0000313" key="2">
    <source>
        <dbReference type="EMBL" id="MBB5937985.1"/>
    </source>
</evidence>
<reference evidence="2 3" key="1">
    <citation type="submission" date="2020-08" db="EMBL/GenBank/DDBJ databases">
        <title>Genomic Encyclopedia of Type Strains, Phase III (KMG-III): the genomes of soil and plant-associated and newly described type strains.</title>
        <authorList>
            <person name="Whitman W."/>
        </authorList>
    </citation>
    <scope>NUCLEOTIDE SEQUENCE [LARGE SCALE GENOMIC DNA]</scope>
    <source>
        <strain evidence="2 3">CECT 8305</strain>
    </source>
</reference>
<dbReference type="InterPro" id="IPR010427">
    <property type="entry name" value="DUF1023"/>
</dbReference>
<keyword evidence="3" id="KW-1185">Reference proteome</keyword>
<organism evidence="2 3">
    <name type="scientific">Streptomyces zagrosensis</name>
    <dbReference type="NCBI Taxonomy" id="1042984"/>
    <lineage>
        <taxon>Bacteria</taxon>
        <taxon>Bacillati</taxon>
        <taxon>Actinomycetota</taxon>
        <taxon>Actinomycetes</taxon>
        <taxon>Kitasatosporales</taxon>
        <taxon>Streptomycetaceae</taxon>
        <taxon>Streptomyces</taxon>
    </lineage>
</organism>